<dbReference type="Gene3D" id="1.20.1530.20">
    <property type="match status" value="1"/>
</dbReference>
<evidence type="ECO:0000259" key="8">
    <source>
        <dbReference type="Pfam" id="PF00582"/>
    </source>
</evidence>
<dbReference type="InterPro" id="IPR006016">
    <property type="entry name" value="UspA"/>
</dbReference>
<evidence type="ECO:0000313" key="11">
    <source>
        <dbReference type="Proteomes" id="UP000593765"/>
    </source>
</evidence>
<feature type="transmembrane region" description="Helical" evidence="7">
    <location>
        <begin position="248"/>
        <end position="265"/>
    </location>
</feature>
<dbReference type="EMBL" id="CP063458">
    <property type="protein sequence ID" value="QOV89530.1"/>
    <property type="molecule type" value="Genomic_DNA"/>
</dbReference>
<dbReference type="KEGG" id="hbs:IPV69_25605"/>
<dbReference type="Gene3D" id="3.40.50.620">
    <property type="entry name" value="HUPs"/>
    <property type="match status" value="1"/>
</dbReference>
<evidence type="ECO:0000256" key="3">
    <source>
        <dbReference type="ARBA" id="ARBA00022692"/>
    </source>
</evidence>
<evidence type="ECO:0000256" key="1">
    <source>
        <dbReference type="ARBA" id="ARBA00004141"/>
    </source>
</evidence>
<dbReference type="GO" id="GO:0015297">
    <property type="term" value="F:antiporter activity"/>
    <property type="evidence" value="ECO:0007669"/>
    <property type="project" value="InterPro"/>
</dbReference>
<feature type="transmembrane region" description="Helical" evidence="7">
    <location>
        <begin position="110"/>
        <end position="138"/>
    </location>
</feature>
<evidence type="ECO:0000256" key="7">
    <source>
        <dbReference type="SAM" id="Phobius"/>
    </source>
</evidence>
<evidence type="ECO:0000256" key="2">
    <source>
        <dbReference type="ARBA" id="ARBA00022448"/>
    </source>
</evidence>
<feature type="domain" description="UspA" evidence="8">
    <location>
        <begin position="491"/>
        <end position="600"/>
    </location>
</feature>
<name>A0A7M2WYC6_9BACT</name>
<feature type="transmembrane region" description="Helical" evidence="7">
    <location>
        <begin position="212"/>
        <end position="236"/>
    </location>
</feature>
<evidence type="ECO:0000256" key="4">
    <source>
        <dbReference type="ARBA" id="ARBA00022989"/>
    </source>
</evidence>
<organism evidence="10 11">
    <name type="scientific">Humisphaera borealis</name>
    <dbReference type="NCBI Taxonomy" id="2807512"/>
    <lineage>
        <taxon>Bacteria</taxon>
        <taxon>Pseudomonadati</taxon>
        <taxon>Planctomycetota</taxon>
        <taxon>Phycisphaerae</taxon>
        <taxon>Tepidisphaerales</taxon>
        <taxon>Tepidisphaeraceae</taxon>
        <taxon>Humisphaera</taxon>
    </lineage>
</organism>
<feature type="transmembrane region" description="Helical" evidence="7">
    <location>
        <begin position="182"/>
        <end position="206"/>
    </location>
</feature>
<dbReference type="InterPro" id="IPR038770">
    <property type="entry name" value="Na+/solute_symporter_sf"/>
</dbReference>
<keyword evidence="2" id="KW-0813">Transport</keyword>
<dbReference type="GO" id="GO:1902600">
    <property type="term" value="P:proton transmembrane transport"/>
    <property type="evidence" value="ECO:0007669"/>
    <property type="project" value="InterPro"/>
</dbReference>
<feature type="domain" description="Cation/H+ exchanger transmembrane" evidence="9">
    <location>
        <begin position="23"/>
        <end position="413"/>
    </location>
</feature>
<dbReference type="Proteomes" id="UP000593765">
    <property type="component" value="Chromosome"/>
</dbReference>
<feature type="transmembrane region" description="Helical" evidence="7">
    <location>
        <begin position="150"/>
        <end position="170"/>
    </location>
</feature>
<keyword evidence="4 7" id="KW-1133">Transmembrane helix</keyword>
<keyword evidence="6 7" id="KW-0472">Membrane</keyword>
<dbReference type="Gene3D" id="3.40.50.12370">
    <property type="match status" value="1"/>
</dbReference>
<dbReference type="PANTHER" id="PTHR32468">
    <property type="entry name" value="CATION/H + ANTIPORTER"/>
    <property type="match status" value="1"/>
</dbReference>
<accession>A0A7M2WYC6</accession>
<feature type="transmembrane region" description="Helical" evidence="7">
    <location>
        <begin position="389"/>
        <end position="417"/>
    </location>
</feature>
<feature type="transmembrane region" description="Helical" evidence="7">
    <location>
        <begin position="6"/>
        <end position="29"/>
    </location>
</feature>
<feature type="transmembrane region" description="Helical" evidence="7">
    <location>
        <begin position="75"/>
        <end position="98"/>
    </location>
</feature>
<dbReference type="InterPro" id="IPR050794">
    <property type="entry name" value="CPA2_transporter"/>
</dbReference>
<keyword evidence="3 7" id="KW-0812">Transmembrane</keyword>
<dbReference type="Pfam" id="PF00582">
    <property type="entry name" value="Usp"/>
    <property type="match status" value="2"/>
</dbReference>
<gene>
    <name evidence="10" type="ORF">IPV69_25605</name>
</gene>
<dbReference type="InterPro" id="IPR014729">
    <property type="entry name" value="Rossmann-like_a/b/a_fold"/>
</dbReference>
<keyword evidence="11" id="KW-1185">Reference proteome</keyword>
<feature type="transmembrane region" description="Helical" evidence="7">
    <location>
        <begin position="271"/>
        <end position="288"/>
    </location>
</feature>
<evidence type="ECO:0000259" key="9">
    <source>
        <dbReference type="Pfam" id="PF00999"/>
    </source>
</evidence>
<dbReference type="RefSeq" id="WP_206292574.1">
    <property type="nucleotide sequence ID" value="NZ_CP063458.1"/>
</dbReference>
<sequence>MAIEHILPRLLIAMAVILGASRLMGMLFVRFRQPQVVGEMVAGIMLGPSLLGWLSEEAVRSGLWSFHVGHALFPTSIIPFLGILSQLGVILFLFLVGLELDPKLLRNKGHAAVVISHASIVVPFLLGTSLTLFLYPLLFNHTEAMRFTPVALFMGAAMSITAFPVLARILTERKMHKTRVGAVAITCAAVDDVTAWCMLAFVVGVARAEGLMPALVTAGLATVYVLGMFYIVRPFLRRLQAVHDRQGKLSGGAVALVLGLVLISAWMTEKIGIHALFGAFMVGAIMPKGTQFVHTLTEKLEDFIVVLLLPIFFAYTGLKTQIGLLNTVELWGYTGLIILVACLGKFGGSALAGRLCGFSWREAGAVGILMNTRGLMELVILNIGRELGVITPAVFAMMVLMALATTAMTSPVLHYIYPRRLYEDELQELAAKGKKSSVPAVLIPVADPRSGGPLLQLADWFTAAVAAPADPAPDAVERRDRLGLPHVGDRKIFALHLRRPVELDGYRGAFKEAGPGAPLAPKAQSEASLQPLLEFADRHGIPVESIAFVSRDVADDIARTAAERGADLVLMGSHRALVDRTVLGGTVHRVLTQTPTDVAILLDRGFRNISRVMVPYLRGPHDRLALELASRLGRAAGCSVTVLHVVPPDDATRAKESESAAAGAAEAMRRVFGDSHASTAVEFRVIRDADPIAAVVAESTHFDLLIVGVGEEWGLESQRFGLRPERLAAEARCSMLLVKKASPVTLRPETRVPDVAAPANAS</sequence>
<feature type="transmembrane region" description="Helical" evidence="7">
    <location>
        <begin position="330"/>
        <end position="351"/>
    </location>
</feature>
<protein>
    <submittedName>
        <fullName evidence="10">Cation:proton antiporter</fullName>
    </submittedName>
</protein>
<comment type="subcellular location">
    <subcellularLocation>
        <location evidence="1">Membrane</location>
        <topology evidence="1">Multi-pass membrane protein</topology>
    </subcellularLocation>
</comment>
<evidence type="ECO:0000256" key="5">
    <source>
        <dbReference type="ARBA" id="ARBA00023065"/>
    </source>
</evidence>
<dbReference type="InterPro" id="IPR006153">
    <property type="entry name" value="Cation/H_exchanger_TM"/>
</dbReference>
<dbReference type="Pfam" id="PF00999">
    <property type="entry name" value="Na_H_Exchanger"/>
    <property type="match status" value="1"/>
</dbReference>
<evidence type="ECO:0000313" key="10">
    <source>
        <dbReference type="EMBL" id="QOV89530.1"/>
    </source>
</evidence>
<dbReference type="AlphaFoldDB" id="A0A7M2WYC6"/>
<feature type="transmembrane region" description="Helical" evidence="7">
    <location>
        <begin position="300"/>
        <end position="318"/>
    </location>
</feature>
<dbReference type="GO" id="GO:0016020">
    <property type="term" value="C:membrane"/>
    <property type="evidence" value="ECO:0007669"/>
    <property type="project" value="UniProtKB-SubCell"/>
</dbReference>
<evidence type="ECO:0000256" key="6">
    <source>
        <dbReference type="ARBA" id="ARBA00023136"/>
    </source>
</evidence>
<dbReference type="PANTHER" id="PTHR32468:SF0">
    <property type="entry name" value="K(+)_H(+) ANTIPORTER 1"/>
    <property type="match status" value="1"/>
</dbReference>
<feature type="domain" description="UspA" evidence="8">
    <location>
        <begin position="610"/>
        <end position="739"/>
    </location>
</feature>
<dbReference type="SUPFAM" id="SSF52402">
    <property type="entry name" value="Adenine nucleotide alpha hydrolases-like"/>
    <property type="match status" value="2"/>
</dbReference>
<reference evidence="10 11" key="1">
    <citation type="submission" date="2020-10" db="EMBL/GenBank/DDBJ databases">
        <title>Wide distribution of Phycisphaera-like planctomycetes from WD2101 soil group in peatlands and genome analysis of the first cultivated representative.</title>
        <authorList>
            <person name="Dedysh S.N."/>
            <person name="Beletsky A.V."/>
            <person name="Ivanova A."/>
            <person name="Kulichevskaya I.S."/>
            <person name="Suzina N.E."/>
            <person name="Philippov D.A."/>
            <person name="Rakitin A.L."/>
            <person name="Mardanov A.V."/>
            <person name="Ravin N.V."/>
        </authorList>
    </citation>
    <scope>NUCLEOTIDE SEQUENCE [LARGE SCALE GENOMIC DNA]</scope>
    <source>
        <strain evidence="10 11">M1803</strain>
    </source>
</reference>
<dbReference type="CDD" id="cd00293">
    <property type="entry name" value="USP-like"/>
    <property type="match status" value="2"/>
</dbReference>
<proteinExistence type="predicted"/>
<keyword evidence="5" id="KW-0406">Ion transport</keyword>